<evidence type="ECO:0000256" key="1">
    <source>
        <dbReference type="ARBA" id="ARBA00004442"/>
    </source>
</evidence>
<dbReference type="InterPro" id="IPR006664">
    <property type="entry name" value="OMP_bac"/>
</dbReference>
<comment type="subcellular location">
    <subcellularLocation>
        <location evidence="1">Cell outer membrane</location>
    </subcellularLocation>
</comment>
<dbReference type="PRINTS" id="PR01023">
    <property type="entry name" value="NAFLGMOTY"/>
</dbReference>
<evidence type="ECO:0000256" key="5">
    <source>
        <dbReference type="SAM" id="Coils"/>
    </source>
</evidence>
<reference evidence="8 9" key="1">
    <citation type="submission" date="2020-08" db="EMBL/GenBank/DDBJ databases">
        <title>Acidobacteriota in marine sediments use diverse sulfur dissimilation pathways.</title>
        <authorList>
            <person name="Wasmund K."/>
        </authorList>
    </citation>
    <scope>NUCLEOTIDE SEQUENCE [LARGE SCALE GENOMIC DNA]</scope>
    <source>
        <strain evidence="8">MAG AM4</strain>
    </source>
</reference>
<comment type="caution">
    <text evidence="8">The sequence shown here is derived from an EMBL/GenBank/DDBJ whole genome shotgun (WGS) entry which is preliminary data.</text>
</comment>
<evidence type="ECO:0000313" key="9">
    <source>
        <dbReference type="Proteomes" id="UP000648239"/>
    </source>
</evidence>
<gene>
    <name evidence="8" type="ORF">IFK94_09095</name>
</gene>
<keyword evidence="5" id="KW-0175">Coiled coil</keyword>
<protein>
    <submittedName>
        <fullName evidence="8">OmpA family protein</fullName>
    </submittedName>
</protein>
<dbReference type="PRINTS" id="PR01021">
    <property type="entry name" value="OMPADOMAIN"/>
</dbReference>
<accession>A0A8J6XUQ9</accession>
<dbReference type="Pfam" id="PF00691">
    <property type="entry name" value="OmpA"/>
    <property type="match status" value="1"/>
</dbReference>
<dbReference type="CDD" id="cd07185">
    <property type="entry name" value="OmpA_C-like"/>
    <property type="match status" value="1"/>
</dbReference>
<evidence type="ECO:0000256" key="6">
    <source>
        <dbReference type="SAM" id="SignalP"/>
    </source>
</evidence>
<proteinExistence type="predicted"/>
<dbReference type="EMBL" id="JACXWD010000026">
    <property type="protein sequence ID" value="MBD3868268.1"/>
    <property type="molecule type" value="Genomic_DNA"/>
</dbReference>
<name>A0A8J6XUQ9_9BACT</name>
<feature type="chain" id="PRO_5035261709" evidence="6">
    <location>
        <begin position="23"/>
        <end position="481"/>
    </location>
</feature>
<feature type="domain" description="OmpA-like" evidence="7">
    <location>
        <begin position="365"/>
        <end position="481"/>
    </location>
</feature>
<dbReference type="Gene3D" id="3.30.1330.60">
    <property type="entry name" value="OmpA-like domain"/>
    <property type="match status" value="1"/>
</dbReference>
<sequence>MKRASAIVLLAVLALGAGATHAMELQTTTFPEGRTVDLFVGALGSAAAGRIKAKVTFREGQSRIEAEYQDLKPAILFAGDVTCYVLWAVSRDGQAENLGEFLVDEANGKLEFTTGKKAFALIVTAEPFYLVNQPSSLVTYINAASRDKKAPSTGFEFDRFGPSPNPALDSITNIAWDSTIPLPLLQARKAFELATENDASAYANQIYNEADDALVEANDLARKSSRSRKLVDAARRSVAMSNEAINIALRRKEGIEIEKEIATRRAEMDALVQRAADAETSAREADEAVATSRAEAERLRVEQERMTLQTESLREETETLEAGMVSLRQEKESLEVASARLQQEKTELSDRLSGALSHVAETRNSARGYVVNLPDILFDVNEATLKTEAKQAIAKLAGILLVIPDLKVIVEGHTDSTGSAEYNLELSKRRALSVLEFLSGEGVEPKRLSSEGFGMTKPIADNATKEGRSQNRRVEIVISEG</sequence>
<keyword evidence="2 4" id="KW-0472">Membrane</keyword>
<dbReference type="PANTHER" id="PTHR30329">
    <property type="entry name" value="STATOR ELEMENT OF FLAGELLAR MOTOR COMPLEX"/>
    <property type="match status" value="1"/>
</dbReference>
<dbReference type="InterPro" id="IPR006665">
    <property type="entry name" value="OmpA-like"/>
</dbReference>
<evidence type="ECO:0000256" key="2">
    <source>
        <dbReference type="ARBA" id="ARBA00023136"/>
    </source>
</evidence>
<evidence type="ECO:0000256" key="3">
    <source>
        <dbReference type="ARBA" id="ARBA00023237"/>
    </source>
</evidence>
<keyword evidence="3" id="KW-0998">Cell outer membrane</keyword>
<feature type="coiled-coil region" evidence="5">
    <location>
        <begin position="268"/>
        <end position="351"/>
    </location>
</feature>
<dbReference type="InterPro" id="IPR050330">
    <property type="entry name" value="Bact_OuterMem_StrucFunc"/>
</dbReference>
<organism evidence="8 9">
    <name type="scientific">Candidatus Polarisedimenticola svalbardensis</name>
    <dbReference type="NCBI Taxonomy" id="2886004"/>
    <lineage>
        <taxon>Bacteria</taxon>
        <taxon>Pseudomonadati</taxon>
        <taxon>Acidobacteriota</taxon>
        <taxon>Candidatus Polarisedimenticolia</taxon>
        <taxon>Candidatus Polarisedimenticolales</taxon>
        <taxon>Candidatus Polarisedimenticolaceae</taxon>
        <taxon>Candidatus Polarisedimenticola</taxon>
    </lineage>
</organism>
<evidence type="ECO:0000313" key="8">
    <source>
        <dbReference type="EMBL" id="MBD3868268.1"/>
    </source>
</evidence>
<dbReference type="PROSITE" id="PS51123">
    <property type="entry name" value="OMPA_2"/>
    <property type="match status" value="1"/>
</dbReference>
<dbReference type="PANTHER" id="PTHR30329:SF21">
    <property type="entry name" value="LIPOPROTEIN YIAD-RELATED"/>
    <property type="match status" value="1"/>
</dbReference>
<feature type="signal peptide" evidence="6">
    <location>
        <begin position="1"/>
        <end position="22"/>
    </location>
</feature>
<evidence type="ECO:0000259" key="7">
    <source>
        <dbReference type="PROSITE" id="PS51123"/>
    </source>
</evidence>
<dbReference type="InterPro" id="IPR036737">
    <property type="entry name" value="OmpA-like_sf"/>
</dbReference>
<dbReference type="AlphaFoldDB" id="A0A8J6XUQ9"/>
<evidence type="ECO:0000256" key="4">
    <source>
        <dbReference type="PROSITE-ProRule" id="PRU00473"/>
    </source>
</evidence>
<dbReference type="Proteomes" id="UP000648239">
    <property type="component" value="Unassembled WGS sequence"/>
</dbReference>
<keyword evidence="6" id="KW-0732">Signal</keyword>
<dbReference type="SUPFAM" id="SSF103088">
    <property type="entry name" value="OmpA-like"/>
    <property type="match status" value="1"/>
</dbReference>
<dbReference type="GO" id="GO:0009279">
    <property type="term" value="C:cell outer membrane"/>
    <property type="evidence" value="ECO:0007669"/>
    <property type="project" value="UniProtKB-SubCell"/>
</dbReference>